<dbReference type="Gene3D" id="3.30.730.10">
    <property type="entry name" value="AP2/ERF domain"/>
    <property type="match status" value="1"/>
</dbReference>
<feature type="domain" description="AP2/ERF" evidence="7">
    <location>
        <begin position="243"/>
        <end position="311"/>
    </location>
</feature>
<dbReference type="SUPFAM" id="SSF54171">
    <property type="entry name" value="DNA-binding domain"/>
    <property type="match status" value="1"/>
</dbReference>
<keyword evidence="3" id="KW-0238">DNA-binding</keyword>
<organism evidence="8 9">
    <name type="scientific">Euplotes crassus</name>
    <dbReference type="NCBI Taxonomy" id="5936"/>
    <lineage>
        <taxon>Eukaryota</taxon>
        <taxon>Sar</taxon>
        <taxon>Alveolata</taxon>
        <taxon>Ciliophora</taxon>
        <taxon>Intramacronucleata</taxon>
        <taxon>Spirotrichea</taxon>
        <taxon>Hypotrichia</taxon>
        <taxon>Euplotida</taxon>
        <taxon>Euplotidae</taxon>
        <taxon>Moneuplotes</taxon>
    </lineage>
</organism>
<keyword evidence="2" id="KW-0805">Transcription regulation</keyword>
<dbReference type="GO" id="GO:0003677">
    <property type="term" value="F:DNA binding"/>
    <property type="evidence" value="ECO:0007669"/>
    <property type="project" value="UniProtKB-KW"/>
</dbReference>
<proteinExistence type="predicted"/>
<comment type="caution">
    <text evidence="8">The sequence shown here is derived from an EMBL/GenBank/DDBJ whole genome shotgun (WGS) entry which is preliminary data.</text>
</comment>
<dbReference type="InterPro" id="IPR001471">
    <property type="entry name" value="AP2/ERF_dom"/>
</dbReference>
<evidence type="ECO:0000256" key="6">
    <source>
        <dbReference type="SAM" id="MobiDB-lite"/>
    </source>
</evidence>
<accession>A0AAD1Y9E3</accession>
<feature type="region of interest" description="Disordered" evidence="6">
    <location>
        <begin position="176"/>
        <end position="213"/>
    </location>
</feature>
<dbReference type="Proteomes" id="UP001295684">
    <property type="component" value="Unassembled WGS sequence"/>
</dbReference>
<sequence>MLLCKFNIICSIYFALERTLSKKQCLKVFLKSLIEVEMLVDEFEIISSYITTVKCPSVKYLSSKIKDLIKNFNMDLYHNQSWKTHAFKPVWGYSQIIKECATLYCCCPSMAEMVPYLQAYCTCQNLCSCSAHAVEDDNEANIDNRPQADAPSCEQKQAEKVITDIQQDKESLNLVDKPVTQNSDHPQMDKDVDKEESKVPAATRISSNRRRRSSRLDIRARLIRLRTKIQNGRVTGFQSSRKKTRGTTDTSLGRRSQYIGVSKNNANWQALINQRNTKKYIGTFTDELEAARTYDLYAMAMQGQKACLNFSYSAQEVEEMVDYFIAYKAVDMAAFETASN</sequence>
<protein>
    <recommendedName>
        <fullName evidence="7">AP2/ERF domain-containing protein</fullName>
    </recommendedName>
</protein>
<keyword evidence="4" id="KW-0804">Transcription</keyword>
<dbReference type="PROSITE" id="PS51032">
    <property type="entry name" value="AP2_ERF"/>
    <property type="match status" value="1"/>
</dbReference>
<dbReference type="GO" id="GO:0003700">
    <property type="term" value="F:DNA-binding transcription factor activity"/>
    <property type="evidence" value="ECO:0007669"/>
    <property type="project" value="InterPro"/>
</dbReference>
<dbReference type="SMART" id="SM00380">
    <property type="entry name" value="AP2"/>
    <property type="match status" value="1"/>
</dbReference>
<dbReference type="AlphaFoldDB" id="A0AAD1Y9E3"/>
<comment type="subcellular location">
    <subcellularLocation>
        <location evidence="1">Nucleus</location>
    </subcellularLocation>
</comment>
<evidence type="ECO:0000256" key="2">
    <source>
        <dbReference type="ARBA" id="ARBA00023015"/>
    </source>
</evidence>
<reference evidence="8" key="1">
    <citation type="submission" date="2023-07" db="EMBL/GenBank/DDBJ databases">
        <authorList>
            <consortium name="AG Swart"/>
            <person name="Singh M."/>
            <person name="Singh A."/>
            <person name="Seah K."/>
            <person name="Emmerich C."/>
        </authorList>
    </citation>
    <scope>NUCLEOTIDE SEQUENCE</scope>
    <source>
        <strain evidence="8">DP1</strain>
    </source>
</reference>
<keyword evidence="5" id="KW-0539">Nucleus</keyword>
<feature type="compositionally biased region" description="Basic and acidic residues" evidence="6">
    <location>
        <begin position="186"/>
        <end position="198"/>
    </location>
</feature>
<evidence type="ECO:0000259" key="7">
    <source>
        <dbReference type="PROSITE" id="PS51032"/>
    </source>
</evidence>
<dbReference type="GO" id="GO:0005634">
    <property type="term" value="C:nucleus"/>
    <property type="evidence" value="ECO:0007669"/>
    <property type="project" value="UniProtKB-SubCell"/>
</dbReference>
<name>A0AAD1Y9E3_EUPCR</name>
<evidence type="ECO:0000313" key="8">
    <source>
        <dbReference type="EMBL" id="CAI2387075.1"/>
    </source>
</evidence>
<evidence type="ECO:0000256" key="3">
    <source>
        <dbReference type="ARBA" id="ARBA00023125"/>
    </source>
</evidence>
<evidence type="ECO:0000313" key="9">
    <source>
        <dbReference type="Proteomes" id="UP001295684"/>
    </source>
</evidence>
<gene>
    <name evidence="8" type="ORF">ECRASSUSDP1_LOCUS28702</name>
</gene>
<dbReference type="EMBL" id="CAMPGE010029596">
    <property type="protein sequence ID" value="CAI2387075.1"/>
    <property type="molecule type" value="Genomic_DNA"/>
</dbReference>
<dbReference type="InterPro" id="IPR036955">
    <property type="entry name" value="AP2/ERF_dom_sf"/>
</dbReference>
<evidence type="ECO:0000256" key="4">
    <source>
        <dbReference type="ARBA" id="ARBA00023163"/>
    </source>
</evidence>
<evidence type="ECO:0000256" key="5">
    <source>
        <dbReference type="ARBA" id="ARBA00023242"/>
    </source>
</evidence>
<keyword evidence="9" id="KW-1185">Reference proteome</keyword>
<evidence type="ECO:0000256" key="1">
    <source>
        <dbReference type="ARBA" id="ARBA00004123"/>
    </source>
</evidence>
<dbReference type="InterPro" id="IPR016177">
    <property type="entry name" value="DNA-bd_dom_sf"/>
</dbReference>